<reference evidence="14" key="1">
    <citation type="submission" date="2021-07" db="EMBL/GenBank/DDBJ databases">
        <title>Draft genome of Mortierella alpina, strain LL118, isolated from an aspen leaf litter sample.</title>
        <authorList>
            <person name="Yang S."/>
            <person name="Vinatzer B.A."/>
        </authorList>
    </citation>
    <scope>NUCLEOTIDE SEQUENCE</scope>
    <source>
        <strain evidence="14">LL118</strain>
    </source>
</reference>
<dbReference type="InterPro" id="IPR048065">
    <property type="entry name" value="ATG26_PH_GRAM2"/>
</dbReference>
<keyword evidence="8" id="KW-0472">Membrane</keyword>
<comment type="similarity">
    <text evidence="3">Belongs to the glycosyltransferase 28 family.</text>
</comment>
<feature type="domain" description="PH" evidence="13">
    <location>
        <begin position="146"/>
        <end position="240"/>
    </location>
</feature>
<feature type="compositionally biased region" description="Basic and acidic residues" evidence="12">
    <location>
        <begin position="60"/>
        <end position="76"/>
    </location>
</feature>
<organism evidence="14 15">
    <name type="scientific">Mortierella alpina</name>
    <name type="common">Oleaginous fungus</name>
    <name type="synonym">Mortierella renispora</name>
    <dbReference type="NCBI Taxonomy" id="64518"/>
    <lineage>
        <taxon>Eukaryota</taxon>
        <taxon>Fungi</taxon>
        <taxon>Fungi incertae sedis</taxon>
        <taxon>Mucoromycota</taxon>
        <taxon>Mortierellomycotina</taxon>
        <taxon>Mortierellomycetes</taxon>
        <taxon>Mortierellales</taxon>
        <taxon>Mortierellaceae</taxon>
        <taxon>Mortierella</taxon>
    </lineage>
</organism>
<accession>A0A9P8A6Z8</accession>
<dbReference type="FunFam" id="3.40.50.2000:FF:000009">
    <property type="entry name" value="Sterol 3-beta-glucosyltransferase UGT80A2"/>
    <property type="match status" value="1"/>
</dbReference>
<dbReference type="SUPFAM" id="SSF53756">
    <property type="entry name" value="UDP-Glycosyltransferase/glycogen phosphorylase"/>
    <property type="match status" value="1"/>
</dbReference>
<dbReference type="SMART" id="SM00568">
    <property type="entry name" value="GRAM"/>
    <property type="match status" value="2"/>
</dbReference>
<feature type="region of interest" description="Disordered" evidence="12">
    <location>
        <begin position="1034"/>
        <end position="1120"/>
    </location>
</feature>
<dbReference type="CDD" id="cd13216">
    <property type="entry name" value="PH-GRAM2_AGT26"/>
    <property type="match status" value="1"/>
</dbReference>
<evidence type="ECO:0000313" key="15">
    <source>
        <dbReference type="Proteomes" id="UP000717515"/>
    </source>
</evidence>
<dbReference type="Proteomes" id="UP000717515">
    <property type="component" value="Unassembled WGS sequence"/>
</dbReference>
<evidence type="ECO:0000256" key="7">
    <source>
        <dbReference type="ARBA" id="ARBA00022679"/>
    </source>
</evidence>
<evidence type="ECO:0000256" key="4">
    <source>
        <dbReference type="ARBA" id="ARBA00012650"/>
    </source>
</evidence>
<dbReference type="Pfam" id="PF06722">
    <property type="entry name" value="EryCIII-like_C"/>
    <property type="match status" value="1"/>
</dbReference>
<comment type="catalytic activity">
    <reaction evidence="11">
        <text>a sterol + UDP-alpha-D-glucose = a sterol 3-beta-D-glucoside + UDP + H(+)</text>
        <dbReference type="Rhea" id="RHEA:22724"/>
        <dbReference type="ChEBI" id="CHEBI:15378"/>
        <dbReference type="ChEBI" id="CHEBI:15889"/>
        <dbReference type="ChEBI" id="CHEBI:37424"/>
        <dbReference type="ChEBI" id="CHEBI:58223"/>
        <dbReference type="ChEBI" id="CHEBI:58885"/>
        <dbReference type="EC" id="2.4.1.173"/>
    </reaction>
    <physiologicalReaction direction="left-to-right" evidence="11">
        <dbReference type="Rhea" id="RHEA:22725"/>
    </physiologicalReaction>
</comment>
<dbReference type="Pfam" id="PF02893">
    <property type="entry name" value="GRAM"/>
    <property type="match status" value="2"/>
</dbReference>
<dbReference type="GO" id="GO:0016125">
    <property type="term" value="P:sterol metabolic process"/>
    <property type="evidence" value="ECO:0007669"/>
    <property type="project" value="TreeGrafter"/>
</dbReference>
<comment type="catalytic activity">
    <reaction evidence="10">
        <text>ergosterol + UDP-alpha-D-glucose = ergosteryl 3-beta-D-glucoside + UDP + H(+)</text>
        <dbReference type="Rhea" id="RHEA:61836"/>
        <dbReference type="ChEBI" id="CHEBI:15378"/>
        <dbReference type="ChEBI" id="CHEBI:16933"/>
        <dbReference type="ChEBI" id="CHEBI:52973"/>
        <dbReference type="ChEBI" id="CHEBI:58223"/>
        <dbReference type="ChEBI" id="CHEBI:58885"/>
    </reaction>
    <physiologicalReaction direction="left-to-right" evidence="10">
        <dbReference type="Rhea" id="RHEA:61837"/>
    </physiologicalReaction>
</comment>
<dbReference type="CDD" id="cd13215">
    <property type="entry name" value="PH-GRAM1_AGT26"/>
    <property type="match status" value="1"/>
</dbReference>
<feature type="compositionally biased region" description="Polar residues" evidence="12">
    <location>
        <begin position="1080"/>
        <end position="1098"/>
    </location>
</feature>
<dbReference type="GO" id="GO:0005737">
    <property type="term" value="C:cytoplasm"/>
    <property type="evidence" value="ECO:0007669"/>
    <property type="project" value="UniProtKB-SubCell"/>
</dbReference>
<dbReference type="PANTHER" id="PTHR48050:SF25">
    <property type="entry name" value="STEROL 3-BETA-GLUCOSYLTRANSFERASE"/>
    <property type="match status" value="1"/>
</dbReference>
<feature type="compositionally biased region" description="Polar residues" evidence="12">
    <location>
        <begin position="1034"/>
        <end position="1045"/>
    </location>
</feature>
<comment type="subcellular location">
    <subcellularLocation>
        <location evidence="2">Cytoplasm</location>
    </subcellularLocation>
    <subcellularLocation>
        <location evidence="1">Membrane</location>
        <topology evidence="1">Peripheral membrane protein</topology>
    </subcellularLocation>
</comment>
<dbReference type="InterPro" id="IPR011993">
    <property type="entry name" value="PH-like_dom_sf"/>
</dbReference>
<dbReference type="GO" id="GO:0016906">
    <property type="term" value="F:sterol 3-beta-glucosyltransferase activity"/>
    <property type="evidence" value="ECO:0007669"/>
    <property type="project" value="UniProtKB-EC"/>
</dbReference>
<dbReference type="InterPro" id="IPR048066">
    <property type="entry name" value="ATG26_PH_GRAM1"/>
</dbReference>
<comment type="caution">
    <text evidence="14">The sequence shown here is derived from an EMBL/GenBank/DDBJ whole genome shotgun (WGS) entry which is preliminary data.</text>
</comment>
<dbReference type="PANTHER" id="PTHR48050">
    <property type="entry name" value="STEROL 3-BETA-GLUCOSYLTRANSFERASE"/>
    <property type="match status" value="1"/>
</dbReference>
<dbReference type="CDD" id="cd03784">
    <property type="entry name" value="GT1_Gtf-like"/>
    <property type="match status" value="1"/>
</dbReference>
<dbReference type="Pfam" id="PF00169">
    <property type="entry name" value="PH"/>
    <property type="match status" value="1"/>
</dbReference>
<feature type="compositionally biased region" description="Polar residues" evidence="12">
    <location>
        <begin position="346"/>
        <end position="364"/>
    </location>
</feature>
<evidence type="ECO:0000256" key="2">
    <source>
        <dbReference type="ARBA" id="ARBA00004496"/>
    </source>
</evidence>
<protein>
    <recommendedName>
        <fullName evidence="4">sterol 3beta-glucosyltransferase</fullName>
        <ecNumber evidence="4">2.4.1.173</ecNumber>
    </recommendedName>
    <alternativeName>
        <fullName evidence="9">Autophagy-related protein 26</fullName>
    </alternativeName>
</protein>
<keyword evidence="5" id="KW-0963">Cytoplasm</keyword>
<evidence type="ECO:0000259" key="13">
    <source>
        <dbReference type="PROSITE" id="PS50003"/>
    </source>
</evidence>
<dbReference type="EMBL" id="JAIFTL010000030">
    <property type="protein sequence ID" value="KAG9325918.1"/>
    <property type="molecule type" value="Genomic_DNA"/>
</dbReference>
<evidence type="ECO:0000256" key="10">
    <source>
        <dbReference type="ARBA" id="ARBA00047886"/>
    </source>
</evidence>
<feature type="region of interest" description="Disordered" evidence="12">
    <location>
        <begin position="541"/>
        <end position="571"/>
    </location>
</feature>
<dbReference type="InterPro" id="IPR002213">
    <property type="entry name" value="UDP_glucos_trans"/>
</dbReference>
<name>A0A9P8A6Z8_MORAP</name>
<dbReference type="EC" id="2.4.1.173" evidence="4"/>
<dbReference type="FunFam" id="3.40.50.2000:FF:000029">
    <property type="entry name" value="Sterol 3-beta-glucosyltransferase"/>
    <property type="match status" value="1"/>
</dbReference>
<feature type="region of interest" description="Disordered" evidence="12">
    <location>
        <begin position="321"/>
        <end position="364"/>
    </location>
</feature>
<evidence type="ECO:0000313" key="14">
    <source>
        <dbReference type="EMBL" id="KAG9325918.1"/>
    </source>
</evidence>
<evidence type="ECO:0000256" key="9">
    <source>
        <dbReference type="ARBA" id="ARBA00029843"/>
    </source>
</evidence>
<evidence type="ECO:0000256" key="6">
    <source>
        <dbReference type="ARBA" id="ARBA00022676"/>
    </source>
</evidence>
<dbReference type="Gene3D" id="2.30.29.30">
    <property type="entry name" value="Pleckstrin-homology domain (PH domain)/Phosphotyrosine-binding domain (PTB)"/>
    <property type="match status" value="2"/>
</dbReference>
<dbReference type="SMART" id="SM00233">
    <property type="entry name" value="PH"/>
    <property type="match status" value="1"/>
</dbReference>
<evidence type="ECO:0000256" key="5">
    <source>
        <dbReference type="ARBA" id="ARBA00022490"/>
    </source>
</evidence>
<gene>
    <name evidence="14" type="ORF">KVV02_001315</name>
</gene>
<keyword evidence="6" id="KW-0328">Glycosyltransferase</keyword>
<dbReference type="PROSITE" id="PS50003">
    <property type="entry name" value="PH_DOMAIN"/>
    <property type="match status" value="1"/>
</dbReference>
<feature type="compositionally biased region" description="Acidic residues" evidence="12">
    <location>
        <begin position="34"/>
        <end position="48"/>
    </location>
</feature>
<evidence type="ECO:0000256" key="12">
    <source>
        <dbReference type="SAM" id="MobiDB-lite"/>
    </source>
</evidence>
<dbReference type="GO" id="GO:0005975">
    <property type="term" value="P:carbohydrate metabolic process"/>
    <property type="evidence" value="ECO:0007669"/>
    <property type="project" value="InterPro"/>
</dbReference>
<dbReference type="GO" id="GO:0016020">
    <property type="term" value="C:membrane"/>
    <property type="evidence" value="ECO:0007669"/>
    <property type="project" value="UniProtKB-SubCell"/>
</dbReference>
<feature type="region of interest" description="Disordered" evidence="12">
    <location>
        <begin position="1"/>
        <end position="89"/>
    </location>
</feature>
<keyword evidence="7" id="KW-0808">Transferase</keyword>
<dbReference type="SUPFAM" id="SSF50729">
    <property type="entry name" value="PH domain-like"/>
    <property type="match status" value="1"/>
</dbReference>
<evidence type="ECO:0000256" key="8">
    <source>
        <dbReference type="ARBA" id="ARBA00023136"/>
    </source>
</evidence>
<dbReference type="AlphaFoldDB" id="A0A9P8A6Z8"/>
<evidence type="ECO:0000256" key="3">
    <source>
        <dbReference type="ARBA" id="ARBA00006962"/>
    </source>
</evidence>
<feature type="compositionally biased region" description="Basic and acidic residues" evidence="12">
    <location>
        <begin position="1160"/>
        <end position="1171"/>
    </location>
</feature>
<dbReference type="Gene3D" id="3.40.50.2000">
    <property type="entry name" value="Glycogen Phosphorylase B"/>
    <property type="match status" value="2"/>
</dbReference>
<evidence type="ECO:0000256" key="11">
    <source>
        <dbReference type="ARBA" id="ARBA00049453"/>
    </source>
</evidence>
<dbReference type="InterPro" id="IPR001849">
    <property type="entry name" value="PH_domain"/>
</dbReference>
<feature type="region of interest" description="Disordered" evidence="12">
    <location>
        <begin position="1153"/>
        <end position="1186"/>
    </location>
</feature>
<dbReference type="InterPro" id="IPR010610">
    <property type="entry name" value="EryCIII-like_C"/>
</dbReference>
<dbReference type="InterPro" id="IPR050426">
    <property type="entry name" value="Glycosyltransferase_28"/>
</dbReference>
<dbReference type="Pfam" id="PF03033">
    <property type="entry name" value="Glyco_transf_28"/>
    <property type="match status" value="1"/>
</dbReference>
<dbReference type="InterPro" id="IPR004182">
    <property type="entry name" value="GRAM"/>
</dbReference>
<proteinExistence type="inferred from homology"/>
<dbReference type="InterPro" id="IPR004276">
    <property type="entry name" value="GlycoTrans_28_N"/>
</dbReference>
<evidence type="ECO:0000256" key="1">
    <source>
        <dbReference type="ARBA" id="ARBA00004170"/>
    </source>
</evidence>
<sequence>MVLPEKLTGPPASSSALMQLLMAAFRSESSGSDSGEEDGNDSESDDEAPDGKNRSLRSVGRPDSETKREDSTDATRDKRRVAVMKSTHDREKVANKLQSAFGYSDDEALVGEYSCWYVRSVLLPGYMYLTSNHVCFYANLPSSHDVVQKEGYFSKKSKTTKTFSRYWFILKNDVLSRYTDQTEVYYPIKSIDLRDALSAEPSPRNELAFYIYTTTRRYKFKTDSELARTDWVKAVQKSIFHTKTDDESVKISIPLIKVEAVELNPTSFTDTVRISIRDDDSDDEYFFAYFDDTQNTVEDLQKQVSRCKDGEAPKTAELDLKFFNSTSAPAESPRKSLAEEPPQGPLASSLSGCQQGTQQNNSTGSKLNLFKYLRSTDSTTVAERPDPLSSSAIYAEDEDTSTTSRFSKRGKLAWMSSPTTELSSSDDKITMNNQEQETFRKEFSLPEGEGISEIIHGYLLRVLPLYGKIYLSDNYVCFKAKIYGSSTKVIVPLADVEQIDKHHGTRFYFHGLSILSKTDEEVFFEFSSRHTRNSVLDALRSRITPDAQERRKRHRAQAVTDTPSMELDDPMESRVLDSLQNREDHDRAEPMSLASHPGFKPSRLLHVTCLTIGSRGDVQPYIAFCKRLMQDGHSCRIATHGEYKDWIEGHGIEFGYVGGDPGELIELCVENGMFTVSFIKEGLKKFRGWLDDLMETAWTACQNTDVLIESPSAMAGIHIAEALGVPYFRAFPFPWTRTRAFPHPFAVAERGLGRGYNYMSYAMIEQVFWKGISGQVNKWRKESLGLDSTTMEKMDIQQVPCLYSWSPSLVSAPIDWHSWVHVTGYWFLENPDLDWTPPEGLEEFLEAEPDNKPVYIGFGSMVVSDPESMSKTIIDAVVKAGVRAIISKGWSDKLSVQDGGGAEKAYPSSVYMIKSVPHDWLFHRLAGVVHHGGAGTTAAGLRAGIPTVIKPYFGDQYFWAQRIEESAVGVWCHDLTVKKLAAALKAITTDEKMIKKAQLMGERIRAEDGVGAALHYFYHDLALAKQRVEKSQKTGIKSTSDNINGKTEAVHAGGEASDDTAAVIASSDDPSTAPCLPHSKTVQPDNLHTTAPSGSEPLSDQLCPAATEPGPDRNTDKIKNSDKSAEDLAAELEKMKGLTQHDRMSLEDLRLEKAQGAQKRSMDLEIPKDGKGGSVHNASKPRRILASLTTKVTGILGTRGDSRREE</sequence>
<feature type="compositionally biased region" description="Basic and acidic residues" evidence="12">
    <location>
        <begin position="1110"/>
        <end position="1120"/>
    </location>
</feature>